<keyword evidence="2" id="KW-1185">Reference proteome</keyword>
<accession>A0A8H6RN35</accession>
<gene>
    <name evidence="1" type="ORF">HII31_03810</name>
</gene>
<dbReference type="Proteomes" id="UP000660729">
    <property type="component" value="Unassembled WGS sequence"/>
</dbReference>
<dbReference type="OrthoDB" id="3650741at2759"/>
<sequence length="136" mass="15603">MADTTSESPKLRFLLESLPQELYDEIFSLVIDMPTTPPNFVSINAKYKPPKALQLCRKIRKTFATEYYTKSNFSGHLEMATKWKKSLPVAHRRLIIAMLAWGYNEDGDEVIEWSGCWDEMWVNGRDFGFDGGMKGG</sequence>
<dbReference type="EMBL" id="JABCIY010000051">
    <property type="protein sequence ID" value="KAF7194850.1"/>
    <property type="molecule type" value="Genomic_DNA"/>
</dbReference>
<evidence type="ECO:0008006" key="3">
    <source>
        <dbReference type="Google" id="ProtNLM"/>
    </source>
</evidence>
<evidence type="ECO:0000313" key="2">
    <source>
        <dbReference type="Proteomes" id="UP000660729"/>
    </source>
</evidence>
<dbReference type="AlphaFoldDB" id="A0A8H6RN35"/>
<reference evidence="1" key="1">
    <citation type="submission" date="2020-04" db="EMBL/GenBank/DDBJ databases">
        <title>Draft genome resource of the tomato pathogen Pseudocercospora fuligena.</title>
        <authorList>
            <person name="Zaccaron A."/>
        </authorList>
    </citation>
    <scope>NUCLEOTIDE SEQUENCE</scope>
    <source>
        <strain evidence="1">PF001</strain>
    </source>
</reference>
<protein>
    <recommendedName>
        <fullName evidence="3">F-box domain-containing protein</fullName>
    </recommendedName>
</protein>
<proteinExistence type="predicted"/>
<name>A0A8H6RN35_9PEZI</name>
<organism evidence="1 2">
    <name type="scientific">Pseudocercospora fuligena</name>
    <dbReference type="NCBI Taxonomy" id="685502"/>
    <lineage>
        <taxon>Eukaryota</taxon>
        <taxon>Fungi</taxon>
        <taxon>Dikarya</taxon>
        <taxon>Ascomycota</taxon>
        <taxon>Pezizomycotina</taxon>
        <taxon>Dothideomycetes</taxon>
        <taxon>Dothideomycetidae</taxon>
        <taxon>Mycosphaerellales</taxon>
        <taxon>Mycosphaerellaceae</taxon>
        <taxon>Pseudocercospora</taxon>
    </lineage>
</organism>
<evidence type="ECO:0000313" key="1">
    <source>
        <dbReference type="EMBL" id="KAF7194850.1"/>
    </source>
</evidence>
<comment type="caution">
    <text evidence="1">The sequence shown here is derived from an EMBL/GenBank/DDBJ whole genome shotgun (WGS) entry which is preliminary data.</text>
</comment>